<dbReference type="GO" id="GO:0005524">
    <property type="term" value="F:ATP binding"/>
    <property type="evidence" value="ECO:0007669"/>
    <property type="project" value="UniProtKB-UniRule"/>
</dbReference>
<protein>
    <submittedName>
        <fullName evidence="5">D-alanine--D-alanine ligase</fullName>
        <ecNumber evidence="5">6.3.2.4</ecNumber>
    </submittedName>
</protein>
<dbReference type="InterPro" id="IPR013815">
    <property type="entry name" value="ATP_grasp_subdomain_1"/>
</dbReference>
<dbReference type="PANTHER" id="PTHR23132:SF23">
    <property type="entry name" value="D-ALANINE--D-ALANINE LIGASE B"/>
    <property type="match status" value="1"/>
</dbReference>
<evidence type="ECO:0000313" key="5">
    <source>
        <dbReference type="EMBL" id="VEP14431.1"/>
    </source>
</evidence>
<proteinExistence type="inferred from homology"/>
<dbReference type="Gene3D" id="3.40.50.20">
    <property type="match status" value="1"/>
</dbReference>
<dbReference type="Gene3D" id="3.30.1490.20">
    <property type="entry name" value="ATP-grasp fold, A domain"/>
    <property type="match status" value="1"/>
</dbReference>
<accession>A0A563VSP3</accession>
<dbReference type="InterPro" id="IPR011761">
    <property type="entry name" value="ATP-grasp"/>
</dbReference>
<sequence>MTTFSPINSKKIESQFDSNKLSVLHLVGSAVSDFYYKLSVLYAQEVVQPAGVKNNYAVMSPDGLWQLGSSLDNLGNKISLQEMINQLPQIDVVVPHMFCVPGMTSYRAFFEDILGIPVVGAKSDCNALATNKSHTRNIVSAAGVRVAKAQQLKRGETLTMQPPFVVKPNSEDNSMGVTLVTKEAEIAPALEAGFKYDKILLIEEYIPGRELRVGAIEKDGELCVLPAIEYLLTENNPIRTKDDKLGTQDDGMLTRQPVDIACPAKVSPELAQKLADAVKKAHNTLGYRDYSLYDFRIHAETQEPYMLESCSFWSFIEASVLSRMVTADGQKLEDVALKLWTNAAKRTRVACGSLFKYVDS</sequence>
<dbReference type="Gene3D" id="3.30.470.20">
    <property type="entry name" value="ATP-grasp fold, B domain"/>
    <property type="match status" value="1"/>
</dbReference>
<evidence type="ECO:0000256" key="3">
    <source>
        <dbReference type="PROSITE-ProRule" id="PRU00409"/>
    </source>
</evidence>
<dbReference type="PANTHER" id="PTHR23132">
    <property type="entry name" value="D-ALANINE--D-ALANINE LIGASE"/>
    <property type="match status" value="1"/>
</dbReference>
<feature type="domain" description="ATP-grasp" evidence="4">
    <location>
        <begin position="136"/>
        <end position="341"/>
    </location>
</feature>
<dbReference type="OrthoDB" id="9813261at2"/>
<dbReference type="PROSITE" id="PS50975">
    <property type="entry name" value="ATP_GRASP"/>
    <property type="match status" value="1"/>
</dbReference>
<name>A0A563VSP3_9CYAN</name>
<evidence type="ECO:0000256" key="2">
    <source>
        <dbReference type="ARBA" id="ARBA00022598"/>
    </source>
</evidence>
<dbReference type="EC" id="6.3.2.4" evidence="5"/>
<keyword evidence="3" id="KW-0067">ATP-binding</keyword>
<keyword evidence="3" id="KW-0547">Nucleotide-binding</keyword>
<reference evidence="5 6" key="1">
    <citation type="submission" date="2019-01" db="EMBL/GenBank/DDBJ databases">
        <authorList>
            <person name="Brito A."/>
        </authorList>
    </citation>
    <scope>NUCLEOTIDE SEQUENCE [LARGE SCALE GENOMIC DNA]</scope>
    <source>
        <strain evidence="5">1</strain>
    </source>
</reference>
<dbReference type="GO" id="GO:0008716">
    <property type="term" value="F:D-alanine-D-alanine ligase activity"/>
    <property type="evidence" value="ECO:0007669"/>
    <property type="project" value="UniProtKB-EC"/>
</dbReference>
<dbReference type="Proteomes" id="UP000320055">
    <property type="component" value="Unassembled WGS sequence"/>
</dbReference>
<evidence type="ECO:0000256" key="1">
    <source>
        <dbReference type="ARBA" id="ARBA00010871"/>
    </source>
</evidence>
<dbReference type="InterPro" id="IPR011095">
    <property type="entry name" value="Dala_Dala_lig_C"/>
</dbReference>
<dbReference type="SUPFAM" id="SSF56059">
    <property type="entry name" value="Glutathione synthetase ATP-binding domain-like"/>
    <property type="match status" value="1"/>
</dbReference>
<keyword evidence="2 5" id="KW-0436">Ligase</keyword>
<evidence type="ECO:0000313" key="6">
    <source>
        <dbReference type="Proteomes" id="UP000320055"/>
    </source>
</evidence>
<dbReference type="Pfam" id="PF07478">
    <property type="entry name" value="Dala_Dala_lig_C"/>
    <property type="match status" value="1"/>
</dbReference>
<organism evidence="5 6">
    <name type="scientific">Hyella patelloides LEGE 07179</name>
    <dbReference type="NCBI Taxonomy" id="945734"/>
    <lineage>
        <taxon>Bacteria</taxon>
        <taxon>Bacillati</taxon>
        <taxon>Cyanobacteriota</taxon>
        <taxon>Cyanophyceae</taxon>
        <taxon>Pleurocapsales</taxon>
        <taxon>Hyellaceae</taxon>
        <taxon>Hyella</taxon>
    </lineage>
</organism>
<dbReference type="GO" id="GO:0046872">
    <property type="term" value="F:metal ion binding"/>
    <property type="evidence" value="ECO:0007669"/>
    <property type="project" value="InterPro"/>
</dbReference>
<keyword evidence="6" id="KW-1185">Reference proteome</keyword>
<dbReference type="RefSeq" id="WP_144873012.1">
    <property type="nucleotide sequence ID" value="NZ_LR214006.1"/>
</dbReference>
<dbReference type="AlphaFoldDB" id="A0A563VSP3"/>
<evidence type="ECO:0000259" key="4">
    <source>
        <dbReference type="PROSITE" id="PS50975"/>
    </source>
</evidence>
<comment type="similarity">
    <text evidence="1">Belongs to the D-alanine--D-alanine ligase family.</text>
</comment>
<gene>
    <name evidence="5" type="ORF">H1P_2630009</name>
</gene>
<dbReference type="EMBL" id="CAACVJ010000183">
    <property type="protein sequence ID" value="VEP14431.1"/>
    <property type="molecule type" value="Genomic_DNA"/>
</dbReference>